<sequence length="93" mass="10408">MAECVFAHVKTRVVIYTPRPQTAATKKTECKGGRRSNVLIISAKGVQYRDALKTIKTTLASLDKREMLMNIRCTREGDLLIATDRDPDGVEEL</sequence>
<comment type="caution">
    <text evidence="1">The sequence shown here is derived from an EMBL/GenBank/DDBJ whole genome shotgun (WGS) entry which is preliminary data.</text>
</comment>
<organism evidence="1 2">
    <name type="scientific">Rhynchophorus ferrugineus</name>
    <name type="common">Red palm weevil</name>
    <name type="synonym">Curculio ferrugineus</name>
    <dbReference type="NCBI Taxonomy" id="354439"/>
    <lineage>
        <taxon>Eukaryota</taxon>
        <taxon>Metazoa</taxon>
        <taxon>Ecdysozoa</taxon>
        <taxon>Arthropoda</taxon>
        <taxon>Hexapoda</taxon>
        <taxon>Insecta</taxon>
        <taxon>Pterygota</taxon>
        <taxon>Neoptera</taxon>
        <taxon>Endopterygota</taxon>
        <taxon>Coleoptera</taxon>
        <taxon>Polyphaga</taxon>
        <taxon>Cucujiformia</taxon>
        <taxon>Curculionidae</taxon>
        <taxon>Dryophthorinae</taxon>
        <taxon>Rhynchophorus</taxon>
    </lineage>
</organism>
<dbReference type="OrthoDB" id="6777962at2759"/>
<reference evidence="1" key="1">
    <citation type="submission" date="2020-08" db="EMBL/GenBank/DDBJ databases">
        <title>Genome sequencing and assembly of the red palm weevil Rhynchophorus ferrugineus.</title>
        <authorList>
            <person name="Dias G.B."/>
            <person name="Bergman C.M."/>
            <person name="Manee M."/>
        </authorList>
    </citation>
    <scope>NUCLEOTIDE SEQUENCE</scope>
    <source>
        <strain evidence="1">AA-2017</strain>
        <tissue evidence="1">Whole larva</tissue>
    </source>
</reference>
<protein>
    <submittedName>
        <fullName evidence="1">Uncharacterized protein</fullName>
    </submittedName>
</protein>
<dbReference type="Proteomes" id="UP000625711">
    <property type="component" value="Unassembled WGS sequence"/>
</dbReference>
<name>A0A834I9D5_RHYFE</name>
<dbReference type="EMBL" id="JAACXV010013313">
    <property type="protein sequence ID" value="KAF7273745.1"/>
    <property type="molecule type" value="Genomic_DNA"/>
</dbReference>
<dbReference type="AlphaFoldDB" id="A0A834I9D5"/>
<evidence type="ECO:0000313" key="2">
    <source>
        <dbReference type="Proteomes" id="UP000625711"/>
    </source>
</evidence>
<accession>A0A834I9D5</accession>
<proteinExistence type="predicted"/>
<evidence type="ECO:0000313" key="1">
    <source>
        <dbReference type="EMBL" id="KAF7273745.1"/>
    </source>
</evidence>
<keyword evidence="2" id="KW-1185">Reference proteome</keyword>
<gene>
    <name evidence="1" type="ORF">GWI33_013564</name>
</gene>